<dbReference type="Pfam" id="PF13639">
    <property type="entry name" value="zf-RING_2"/>
    <property type="match status" value="1"/>
</dbReference>
<dbReference type="InterPro" id="IPR001841">
    <property type="entry name" value="Znf_RING"/>
</dbReference>
<sequence>MDHLMQLIAVMCLLVCVDARNTTNEQDIHDVDPLHPSMAVVLGVLSIMFCLTFLILAYAKFCHRIRSQPPDHLHNANRVVGSIPRSSGVDKTIIESLPFFRFSSLRGSKEGLEYAVCLSRFEDTELLRLLPKCRHAFHMSCIDTWLENHSSCPLCRYKFDAGDIKSLRHGSSFRCPSSSWEEPNLEFFIQREQNHGRSSRFNLANTLQKLARGGRYDPLIQEFKNQSNGTQILHNVKHRIIVSDVIHKSRWSDVNSSDLMSLSSEMLRDIRHKGLPTSGRFNKEAAAKEQILMIKEDMERKRLFESNIAARTETSIDLESSMMSKSLDPSQKRSMSEITNFSRFTELNSSSRRITGFSTSVSSERDEKVRSLWLPIARRTIRWFSHQETSSDARQPKVDV</sequence>
<evidence type="ECO:0000256" key="2">
    <source>
        <dbReference type="ARBA" id="ARBA00004167"/>
    </source>
</evidence>
<keyword evidence="5 19" id="KW-0808">Transferase</keyword>
<protein>
    <recommendedName>
        <fullName evidence="4">RING-type E3 ubiquitin transferase</fullName>
        <ecNumber evidence="4">2.3.2.27</ecNumber>
    </recommendedName>
</protein>
<dbReference type="SMART" id="SM00184">
    <property type="entry name" value="RING"/>
    <property type="match status" value="1"/>
</dbReference>
<dbReference type="CDD" id="cd16461">
    <property type="entry name" value="RING-H2_EL5-like"/>
    <property type="match status" value="1"/>
</dbReference>
<keyword evidence="8 17" id="KW-0732">Signal</keyword>
<keyword evidence="9 15" id="KW-0863">Zinc-finger</keyword>
<evidence type="ECO:0000256" key="16">
    <source>
        <dbReference type="SAM" id="Phobius"/>
    </source>
</evidence>
<dbReference type="Proteomes" id="UP001567538">
    <property type="component" value="Unassembled WGS sequence"/>
</dbReference>
<evidence type="ECO:0000256" key="13">
    <source>
        <dbReference type="ARBA" id="ARBA00023136"/>
    </source>
</evidence>
<keyword evidence="10" id="KW-0833">Ubl conjugation pathway</keyword>
<evidence type="ECO:0000256" key="4">
    <source>
        <dbReference type="ARBA" id="ARBA00012483"/>
    </source>
</evidence>
<evidence type="ECO:0000256" key="5">
    <source>
        <dbReference type="ARBA" id="ARBA00022679"/>
    </source>
</evidence>
<dbReference type="PANTHER" id="PTHR46539">
    <property type="entry name" value="E3 UBIQUITIN-PROTEIN LIGASE ATL42"/>
    <property type="match status" value="1"/>
</dbReference>
<organism evidence="19 20">
    <name type="scientific">Salvia divinorum</name>
    <name type="common">Maria pastora</name>
    <name type="synonym">Diviner's sage</name>
    <dbReference type="NCBI Taxonomy" id="28513"/>
    <lineage>
        <taxon>Eukaryota</taxon>
        <taxon>Viridiplantae</taxon>
        <taxon>Streptophyta</taxon>
        <taxon>Embryophyta</taxon>
        <taxon>Tracheophyta</taxon>
        <taxon>Spermatophyta</taxon>
        <taxon>Magnoliopsida</taxon>
        <taxon>eudicotyledons</taxon>
        <taxon>Gunneridae</taxon>
        <taxon>Pentapetalae</taxon>
        <taxon>asterids</taxon>
        <taxon>lamiids</taxon>
        <taxon>Lamiales</taxon>
        <taxon>Lamiaceae</taxon>
        <taxon>Nepetoideae</taxon>
        <taxon>Mentheae</taxon>
        <taxon>Salviinae</taxon>
        <taxon>Salvia</taxon>
        <taxon>Salvia subgen. Calosphace</taxon>
    </lineage>
</organism>
<evidence type="ECO:0000256" key="9">
    <source>
        <dbReference type="ARBA" id="ARBA00022771"/>
    </source>
</evidence>
<keyword evidence="6 16" id="KW-0812">Transmembrane</keyword>
<comment type="similarity">
    <text evidence="14">Belongs to the RING-type zinc finger family. ATL subfamily.</text>
</comment>
<evidence type="ECO:0000256" key="3">
    <source>
        <dbReference type="ARBA" id="ARBA00004906"/>
    </source>
</evidence>
<dbReference type="PROSITE" id="PS50089">
    <property type="entry name" value="ZF_RING_2"/>
    <property type="match status" value="1"/>
</dbReference>
<comment type="caution">
    <text evidence="19">The sequence shown here is derived from an EMBL/GenBank/DDBJ whole genome shotgun (WGS) entry which is preliminary data.</text>
</comment>
<evidence type="ECO:0000256" key="1">
    <source>
        <dbReference type="ARBA" id="ARBA00000900"/>
    </source>
</evidence>
<evidence type="ECO:0000256" key="6">
    <source>
        <dbReference type="ARBA" id="ARBA00022692"/>
    </source>
</evidence>
<feature type="domain" description="RING-type" evidence="18">
    <location>
        <begin position="116"/>
        <end position="156"/>
    </location>
</feature>
<comment type="pathway">
    <text evidence="3">Protein modification; protein ubiquitination.</text>
</comment>
<keyword evidence="19" id="KW-0012">Acyltransferase</keyword>
<comment type="subcellular location">
    <subcellularLocation>
        <location evidence="2">Membrane</location>
        <topology evidence="2">Single-pass membrane protein</topology>
    </subcellularLocation>
</comment>
<dbReference type="EMBL" id="JBEAFC010000006">
    <property type="protein sequence ID" value="KAL1552430.1"/>
    <property type="molecule type" value="Genomic_DNA"/>
</dbReference>
<dbReference type="FunFam" id="3.30.40.10:FF:000285">
    <property type="entry name" value="RING-H2 finger protein ATL43"/>
    <property type="match status" value="1"/>
</dbReference>
<evidence type="ECO:0000256" key="10">
    <source>
        <dbReference type="ARBA" id="ARBA00022786"/>
    </source>
</evidence>
<feature type="signal peptide" evidence="17">
    <location>
        <begin position="1"/>
        <end position="19"/>
    </location>
</feature>
<proteinExistence type="inferred from homology"/>
<keyword evidence="7" id="KW-0479">Metal-binding</keyword>
<feature type="transmembrane region" description="Helical" evidence="16">
    <location>
        <begin position="38"/>
        <end position="59"/>
    </location>
</feature>
<keyword evidence="20" id="KW-1185">Reference proteome</keyword>
<gene>
    <name evidence="19" type="ORF">AAHA92_13225</name>
</gene>
<dbReference type="PANTHER" id="PTHR46539:SF1">
    <property type="entry name" value="E3 UBIQUITIN-PROTEIN LIGASE ATL42"/>
    <property type="match status" value="1"/>
</dbReference>
<keyword evidence="12 16" id="KW-1133">Transmembrane helix</keyword>
<dbReference type="GO" id="GO:0061630">
    <property type="term" value="F:ubiquitin protein ligase activity"/>
    <property type="evidence" value="ECO:0007669"/>
    <property type="project" value="UniProtKB-EC"/>
</dbReference>
<evidence type="ECO:0000256" key="14">
    <source>
        <dbReference type="ARBA" id="ARBA00024209"/>
    </source>
</evidence>
<keyword evidence="11" id="KW-0862">Zinc</keyword>
<evidence type="ECO:0000256" key="17">
    <source>
        <dbReference type="SAM" id="SignalP"/>
    </source>
</evidence>
<dbReference type="GO" id="GO:0016020">
    <property type="term" value="C:membrane"/>
    <property type="evidence" value="ECO:0007669"/>
    <property type="project" value="UniProtKB-SubCell"/>
</dbReference>
<name>A0ABD1H7M0_SALDI</name>
<dbReference type="Gene3D" id="3.30.40.10">
    <property type="entry name" value="Zinc/RING finger domain, C3HC4 (zinc finger)"/>
    <property type="match status" value="1"/>
</dbReference>
<evidence type="ECO:0000256" key="11">
    <source>
        <dbReference type="ARBA" id="ARBA00022833"/>
    </source>
</evidence>
<evidence type="ECO:0000256" key="8">
    <source>
        <dbReference type="ARBA" id="ARBA00022729"/>
    </source>
</evidence>
<evidence type="ECO:0000256" key="12">
    <source>
        <dbReference type="ARBA" id="ARBA00022989"/>
    </source>
</evidence>
<keyword evidence="13 16" id="KW-0472">Membrane</keyword>
<feature type="chain" id="PRO_5044775593" description="RING-type E3 ubiquitin transferase" evidence="17">
    <location>
        <begin position="20"/>
        <end position="400"/>
    </location>
</feature>
<accession>A0ABD1H7M0</accession>
<comment type="catalytic activity">
    <reaction evidence="1">
        <text>S-ubiquitinyl-[E2 ubiquitin-conjugating enzyme]-L-cysteine + [acceptor protein]-L-lysine = [E2 ubiquitin-conjugating enzyme]-L-cysteine + N(6)-ubiquitinyl-[acceptor protein]-L-lysine.</text>
        <dbReference type="EC" id="2.3.2.27"/>
    </reaction>
</comment>
<evidence type="ECO:0000313" key="19">
    <source>
        <dbReference type="EMBL" id="KAL1552430.1"/>
    </source>
</evidence>
<dbReference type="SUPFAM" id="SSF57850">
    <property type="entry name" value="RING/U-box"/>
    <property type="match status" value="1"/>
</dbReference>
<dbReference type="GO" id="GO:0008270">
    <property type="term" value="F:zinc ion binding"/>
    <property type="evidence" value="ECO:0007669"/>
    <property type="project" value="UniProtKB-KW"/>
</dbReference>
<dbReference type="EC" id="2.3.2.27" evidence="4"/>
<reference evidence="19 20" key="1">
    <citation type="submission" date="2024-06" db="EMBL/GenBank/DDBJ databases">
        <title>A chromosome level genome sequence of Diviner's sage (Salvia divinorum).</title>
        <authorList>
            <person name="Ford S.A."/>
            <person name="Ro D.-K."/>
            <person name="Ness R.W."/>
            <person name="Phillips M.A."/>
        </authorList>
    </citation>
    <scope>NUCLEOTIDE SEQUENCE [LARGE SCALE GENOMIC DNA]</scope>
    <source>
        <strain evidence="19">SAF-2024a</strain>
        <tissue evidence="19">Leaf</tissue>
    </source>
</reference>
<dbReference type="AlphaFoldDB" id="A0ABD1H7M0"/>
<evidence type="ECO:0000259" key="18">
    <source>
        <dbReference type="PROSITE" id="PS50089"/>
    </source>
</evidence>
<dbReference type="InterPro" id="IPR013083">
    <property type="entry name" value="Znf_RING/FYVE/PHD"/>
</dbReference>
<evidence type="ECO:0000313" key="20">
    <source>
        <dbReference type="Proteomes" id="UP001567538"/>
    </source>
</evidence>
<evidence type="ECO:0000256" key="15">
    <source>
        <dbReference type="PROSITE-ProRule" id="PRU00175"/>
    </source>
</evidence>
<evidence type="ECO:0000256" key="7">
    <source>
        <dbReference type="ARBA" id="ARBA00022723"/>
    </source>
</evidence>